<sequence>MYREGHRSNWPAKRKPLEKTVARRTLALGGRSRLPKRILWKQDYILGVSQGRRSGCCLAAGTFFWGGRIAQFSWSNQWHKITRDSGRPS</sequence>
<protein>
    <submittedName>
        <fullName evidence="1">Uncharacterized protein</fullName>
    </submittedName>
</protein>
<evidence type="ECO:0000313" key="1">
    <source>
        <dbReference type="EMBL" id="CAF0697569.1"/>
    </source>
</evidence>
<keyword evidence="2" id="KW-1185">Reference proteome</keyword>
<dbReference type="AlphaFoldDB" id="A0A8J2BNX5"/>
<organism evidence="1 2">
    <name type="scientific">Candidatus Methylacidithermus pantelleriae</name>
    <dbReference type="NCBI Taxonomy" id="2744239"/>
    <lineage>
        <taxon>Bacteria</taxon>
        <taxon>Pseudomonadati</taxon>
        <taxon>Verrucomicrobiota</taxon>
        <taxon>Methylacidiphilae</taxon>
        <taxon>Methylacidiphilales</taxon>
        <taxon>Methylacidiphilaceae</taxon>
        <taxon>Candidatus Methylacidithermus</taxon>
    </lineage>
</organism>
<gene>
    <name evidence="1" type="ORF">MPNT_220044</name>
</gene>
<comment type="caution">
    <text evidence="1">The sequence shown here is derived from an EMBL/GenBank/DDBJ whole genome shotgun (WGS) entry which is preliminary data.</text>
</comment>
<dbReference type="EMBL" id="CAJNOB010000015">
    <property type="protein sequence ID" value="CAF0697569.1"/>
    <property type="molecule type" value="Genomic_DNA"/>
</dbReference>
<reference evidence="1" key="1">
    <citation type="submission" date="2021-02" db="EMBL/GenBank/DDBJ databases">
        <authorList>
            <person name="Cremers G."/>
            <person name="Picone N."/>
        </authorList>
    </citation>
    <scope>NUCLEOTIDE SEQUENCE</scope>
    <source>
        <strain evidence="1">PQ17</strain>
    </source>
</reference>
<accession>A0A8J2BNX5</accession>
<evidence type="ECO:0000313" key="2">
    <source>
        <dbReference type="Proteomes" id="UP000663859"/>
    </source>
</evidence>
<name>A0A8J2BNX5_9BACT</name>
<proteinExistence type="predicted"/>
<dbReference type="Proteomes" id="UP000663859">
    <property type="component" value="Unassembled WGS sequence"/>
</dbReference>